<dbReference type="InterPro" id="IPR003673">
    <property type="entry name" value="CoA-Trfase_fam_III"/>
</dbReference>
<dbReference type="InterPro" id="IPR023606">
    <property type="entry name" value="CoA-Trfase_III_dom_1_sf"/>
</dbReference>
<dbReference type="InterPro" id="IPR050509">
    <property type="entry name" value="CoA-transferase_III"/>
</dbReference>
<dbReference type="InterPro" id="IPR044855">
    <property type="entry name" value="CoA-Trfase_III_dom3_sf"/>
</dbReference>
<organism evidence="3 4">
    <name type="scientific">Nocardioides humi</name>
    <dbReference type="NCBI Taxonomy" id="449461"/>
    <lineage>
        <taxon>Bacteria</taxon>
        <taxon>Bacillati</taxon>
        <taxon>Actinomycetota</taxon>
        <taxon>Actinomycetes</taxon>
        <taxon>Propionibacteriales</taxon>
        <taxon>Nocardioidaceae</taxon>
        <taxon>Nocardioides</taxon>
    </lineage>
</organism>
<sequence>MPELTLDPVDYQNPVDYQPDAKGPLEGVRVLDLGRLAAGGHCGLVLADLGADVVKVERPKVGDEMRGMGRAALSPYWVVYNRNKRSLALDLKSEEGRALLLEILPQFDVLAENFRPGTLESLGIGPDALLARHPGLVVTRLSGWGQTGPYASRPGFGTLAEAVSGYMLRNGYADRPPVPAPTALADMVAGLYGACATVAAVLHARGGGPGQVVDVSLFEPITSIMGPDALLDQLGRLPVRGEGTRASSVKGIFECADGLWIALSAGTDSIVQRVFEALGMGDFADDRRFATYDDRLEHREEINAIIGAWVRQHSRDEALAHFHRHGVTAGPLYAVADARRDPHFQARKVFVDLPGRPGEPERVAMHNIVPHMSATPSGIRRPAPLLGEDTTDVLREAGIADERITALLTDEIIEENHA</sequence>
<dbReference type="Proteomes" id="UP001500842">
    <property type="component" value="Unassembled WGS sequence"/>
</dbReference>
<dbReference type="SUPFAM" id="SSF89796">
    <property type="entry name" value="CoA-transferase family III (CaiB/BaiF)"/>
    <property type="match status" value="1"/>
</dbReference>
<dbReference type="RefSeq" id="WP_344110695.1">
    <property type="nucleotide sequence ID" value="NZ_BAAAOR010000002.1"/>
</dbReference>
<dbReference type="Gene3D" id="3.40.50.10540">
    <property type="entry name" value="Crotonobetainyl-coa:carnitine coa-transferase, domain 1"/>
    <property type="match status" value="1"/>
</dbReference>
<keyword evidence="2 3" id="KW-0808">Transferase</keyword>
<dbReference type="Pfam" id="PF02515">
    <property type="entry name" value="CoA_transf_3"/>
    <property type="match status" value="1"/>
</dbReference>
<dbReference type="GO" id="GO:0016740">
    <property type="term" value="F:transferase activity"/>
    <property type="evidence" value="ECO:0007669"/>
    <property type="project" value="UniProtKB-KW"/>
</dbReference>
<evidence type="ECO:0000256" key="1">
    <source>
        <dbReference type="ARBA" id="ARBA00008383"/>
    </source>
</evidence>
<accession>A0ABN1ZPL9</accession>
<dbReference type="PANTHER" id="PTHR48228:SF6">
    <property type="entry name" value="L-CARNITINE COA-TRANSFERASE"/>
    <property type="match status" value="1"/>
</dbReference>
<name>A0ABN1ZPL9_9ACTN</name>
<reference evidence="3 4" key="1">
    <citation type="journal article" date="2019" name="Int. J. Syst. Evol. Microbiol.">
        <title>The Global Catalogue of Microorganisms (GCM) 10K type strain sequencing project: providing services to taxonomists for standard genome sequencing and annotation.</title>
        <authorList>
            <consortium name="The Broad Institute Genomics Platform"/>
            <consortium name="The Broad Institute Genome Sequencing Center for Infectious Disease"/>
            <person name="Wu L."/>
            <person name="Ma J."/>
        </authorList>
    </citation>
    <scope>NUCLEOTIDE SEQUENCE [LARGE SCALE GENOMIC DNA]</scope>
    <source>
        <strain evidence="3 4">JCM 14942</strain>
    </source>
</reference>
<proteinExistence type="inferred from homology"/>
<keyword evidence="4" id="KW-1185">Reference proteome</keyword>
<comment type="similarity">
    <text evidence="1">Belongs to the CoA-transferase III family.</text>
</comment>
<dbReference type="EMBL" id="BAAAOR010000002">
    <property type="protein sequence ID" value="GAA1501813.1"/>
    <property type="molecule type" value="Genomic_DNA"/>
</dbReference>
<dbReference type="Gene3D" id="3.30.1540.10">
    <property type="entry name" value="formyl-coa transferase, domain 3"/>
    <property type="match status" value="1"/>
</dbReference>
<protein>
    <submittedName>
        <fullName evidence="3">CoA transferase</fullName>
    </submittedName>
</protein>
<gene>
    <name evidence="3" type="ORF">GCM10009788_00880</name>
</gene>
<evidence type="ECO:0000313" key="3">
    <source>
        <dbReference type="EMBL" id="GAA1501813.1"/>
    </source>
</evidence>
<evidence type="ECO:0000313" key="4">
    <source>
        <dbReference type="Proteomes" id="UP001500842"/>
    </source>
</evidence>
<evidence type="ECO:0000256" key="2">
    <source>
        <dbReference type="ARBA" id="ARBA00022679"/>
    </source>
</evidence>
<comment type="caution">
    <text evidence="3">The sequence shown here is derived from an EMBL/GenBank/DDBJ whole genome shotgun (WGS) entry which is preliminary data.</text>
</comment>
<dbReference type="PANTHER" id="PTHR48228">
    <property type="entry name" value="SUCCINYL-COA--D-CITRAMALATE COA-TRANSFERASE"/>
    <property type="match status" value="1"/>
</dbReference>